<dbReference type="Proteomes" id="UP000230002">
    <property type="component" value="Unassembled WGS sequence"/>
</dbReference>
<gene>
    <name evidence="3" type="ORF">GSI_09821</name>
</gene>
<keyword evidence="2" id="KW-0812">Transmembrane</keyword>
<feature type="compositionally biased region" description="Low complexity" evidence="1">
    <location>
        <begin position="54"/>
        <end position="68"/>
    </location>
</feature>
<dbReference type="AlphaFoldDB" id="A0A2G8S3E1"/>
<evidence type="ECO:0000313" key="3">
    <source>
        <dbReference type="EMBL" id="PIL28068.1"/>
    </source>
</evidence>
<proteinExistence type="predicted"/>
<feature type="region of interest" description="Disordered" evidence="1">
    <location>
        <begin position="45"/>
        <end position="68"/>
    </location>
</feature>
<organism evidence="3 4">
    <name type="scientific">Ganoderma sinense ZZ0214-1</name>
    <dbReference type="NCBI Taxonomy" id="1077348"/>
    <lineage>
        <taxon>Eukaryota</taxon>
        <taxon>Fungi</taxon>
        <taxon>Dikarya</taxon>
        <taxon>Basidiomycota</taxon>
        <taxon>Agaricomycotina</taxon>
        <taxon>Agaricomycetes</taxon>
        <taxon>Polyporales</taxon>
        <taxon>Polyporaceae</taxon>
        <taxon>Ganoderma</taxon>
    </lineage>
</organism>
<accession>A0A2G8S3E1</accession>
<keyword evidence="2" id="KW-1133">Transmembrane helix</keyword>
<evidence type="ECO:0000313" key="4">
    <source>
        <dbReference type="Proteomes" id="UP000230002"/>
    </source>
</evidence>
<sequence>MYRNNCSPVNNHRLATVLIRVDPHSVYTKESMELGHAANNNNTFSLHCPNQLAPSSTSSSPTGNSGGTTTAAISVKSQSRGTLICGVIGGALGLISLAALAAIVWMRMHKRAARSNRSQWSGKPRVGSMDSLKRASAVTREGSIATPGSEFSTEGRLSSPFPYRIPDLSLSRTGGTSQGSWTAVSGSFSCAPSSPTRVDLSTRLDDSEFAPPSIGSPDPARRGLFSAVYGTGSTSYDSERTIRDTLK</sequence>
<comment type="caution">
    <text evidence="3">The sequence shown here is derived from an EMBL/GenBank/DDBJ whole genome shotgun (WGS) entry which is preliminary data.</text>
</comment>
<keyword evidence="2" id="KW-0472">Membrane</keyword>
<feature type="region of interest" description="Disordered" evidence="1">
    <location>
        <begin position="193"/>
        <end position="222"/>
    </location>
</feature>
<evidence type="ECO:0000256" key="2">
    <source>
        <dbReference type="SAM" id="Phobius"/>
    </source>
</evidence>
<evidence type="ECO:0000256" key="1">
    <source>
        <dbReference type="SAM" id="MobiDB-lite"/>
    </source>
</evidence>
<feature type="transmembrane region" description="Helical" evidence="2">
    <location>
        <begin position="81"/>
        <end position="105"/>
    </location>
</feature>
<feature type="region of interest" description="Disordered" evidence="1">
    <location>
        <begin position="116"/>
        <end position="157"/>
    </location>
</feature>
<reference evidence="3 4" key="1">
    <citation type="journal article" date="2015" name="Sci. Rep.">
        <title>Chromosome-level genome map provides insights into diverse defense mechanisms in the medicinal fungus Ganoderma sinense.</title>
        <authorList>
            <person name="Zhu Y."/>
            <person name="Xu J."/>
            <person name="Sun C."/>
            <person name="Zhou S."/>
            <person name="Xu H."/>
            <person name="Nelson D.R."/>
            <person name="Qian J."/>
            <person name="Song J."/>
            <person name="Luo H."/>
            <person name="Xiang L."/>
            <person name="Li Y."/>
            <person name="Xu Z."/>
            <person name="Ji A."/>
            <person name="Wang L."/>
            <person name="Lu S."/>
            <person name="Hayward A."/>
            <person name="Sun W."/>
            <person name="Li X."/>
            <person name="Schwartz D.C."/>
            <person name="Wang Y."/>
            <person name="Chen S."/>
        </authorList>
    </citation>
    <scope>NUCLEOTIDE SEQUENCE [LARGE SCALE GENOMIC DNA]</scope>
    <source>
        <strain evidence="3 4">ZZ0214-1</strain>
    </source>
</reference>
<name>A0A2G8S3E1_9APHY</name>
<dbReference type="EMBL" id="AYKW01000029">
    <property type="protein sequence ID" value="PIL28068.1"/>
    <property type="molecule type" value="Genomic_DNA"/>
</dbReference>
<keyword evidence="4" id="KW-1185">Reference proteome</keyword>
<protein>
    <submittedName>
        <fullName evidence="3">Uncharacterized protein</fullName>
    </submittedName>
</protein>